<protein>
    <submittedName>
        <fullName evidence="2">Uncharacterized protein</fullName>
    </submittedName>
</protein>
<keyword evidence="3" id="KW-1185">Reference proteome</keyword>
<name>A0A1E3JZJ7_9TREE</name>
<proteinExistence type="predicted"/>
<dbReference type="RefSeq" id="XP_019034418.1">
    <property type="nucleotide sequence ID" value="XM_019173713.1"/>
</dbReference>
<evidence type="ECO:0000313" key="2">
    <source>
        <dbReference type="EMBL" id="ODO06318.1"/>
    </source>
</evidence>
<accession>A0A1E3JZJ7</accession>
<dbReference type="Proteomes" id="UP000094819">
    <property type="component" value="Unassembled WGS sequence"/>
</dbReference>
<reference evidence="2 3" key="1">
    <citation type="submission" date="2016-06" db="EMBL/GenBank/DDBJ databases">
        <title>Evolution of pathogenesis and genome organization in the Tremellales.</title>
        <authorList>
            <person name="Cuomo C."/>
            <person name="Litvintseva A."/>
            <person name="Heitman J."/>
            <person name="Chen Y."/>
            <person name="Sun S."/>
            <person name="Springer D."/>
            <person name="Dromer F."/>
            <person name="Young S."/>
            <person name="Zeng Q."/>
            <person name="Chapman S."/>
            <person name="Gujja S."/>
            <person name="Saif S."/>
            <person name="Birren B."/>
        </authorList>
    </citation>
    <scope>NUCLEOTIDE SEQUENCE [LARGE SCALE GENOMIC DNA]</scope>
    <source>
        <strain evidence="2 3">CBS 7118</strain>
    </source>
</reference>
<feature type="region of interest" description="Disordered" evidence="1">
    <location>
        <begin position="18"/>
        <end position="46"/>
    </location>
</feature>
<organism evidence="2 3">
    <name type="scientific">Cryptococcus wingfieldii CBS 7118</name>
    <dbReference type="NCBI Taxonomy" id="1295528"/>
    <lineage>
        <taxon>Eukaryota</taxon>
        <taxon>Fungi</taxon>
        <taxon>Dikarya</taxon>
        <taxon>Basidiomycota</taxon>
        <taxon>Agaricomycotina</taxon>
        <taxon>Tremellomycetes</taxon>
        <taxon>Tremellales</taxon>
        <taxon>Cryptococcaceae</taxon>
        <taxon>Cryptococcus</taxon>
    </lineage>
</organism>
<gene>
    <name evidence="2" type="ORF">L198_01550</name>
</gene>
<evidence type="ECO:0000313" key="3">
    <source>
        <dbReference type="Proteomes" id="UP000094819"/>
    </source>
</evidence>
<dbReference type="AlphaFoldDB" id="A0A1E3JZJ7"/>
<comment type="caution">
    <text evidence="2">The sequence shown here is derived from an EMBL/GenBank/DDBJ whole genome shotgun (WGS) entry which is preliminary data.</text>
</comment>
<dbReference type="GeneID" id="30190763"/>
<dbReference type="EMBL" id="AWGH01000003">
    <property type="protein sequence ID" value="ODO06318.1"/>
    <property type="molecule type" value="Genomic_DNA"/>
</dbReference>
<sequence>MTLKRRCFRRRSAGDVEVAAEESRRSSIHQTPQTGKRAEKRRSDASRSLVTVVGHYYESNDFIHCGEAFAEFFLVLKHVVFAHSLDVGGNALFQTFLMVVV</sequence>
<evidence type="ECO:0000256" key="1">
    <source>
        <dbReference type="SAM" id="MobiDB-lite"/>
    </source>
</evidence>